<dbReference type="InterPro" id="IPR029058">
    <property type="entry name" value="AB_hydrolase_fold"/>
</dbReference>
<dbReference type="OrthoDB" id="3210113at2"/>
<comment type="caution">
    <text evidence="9">The sequence shown here is derived from an EMBL/GenBank/DDBJ whole genome shotgun (WGS) entry which is preliminary data.</text>
</comment>
<organism evidence="9 10">
    <name type="scientific">Pedococcus bigeumensis</name>
    <dbReference type="NCBI Taxonomy" id="433644"/>
    <lineage>
        <taxon>Bacteria</taxon>
        <taxon>Bacillati</taxon>
        <taxon>Actinomycetota</taxon>
        <taxon>Actinomycetes</taxon>
        <taxon>Micrococcales</taxon>
        <taxon>Intrasporangiaceae</taxon>
        <taxon>Pedococcus</taxon>
    </lineage>
</organism>
<dbReference type="PROSITE" id="PS51318">
    <property type="entry name" value="TAT"/>
    <property type="match status" value="1"/>
</dbReference>
<keyword evidence="9" id="KW-0378">Hydrolase</keyword>
<evidence type="ECO:0000256" key="5">
    <source>
        <dbReference type="ARBA" id="ARBA00022679"/>
    </source>
</evidence>
<dbReference type="InterPro" id="IPR006311">
    <property type="entry name" value="TAT_signal"/>
</dbReference>
<evidence type="ECO:0000256" key="6">
    <source>
        <dbReference type="ARBA" id="ARBA00023315"/>
    </source>
</evidence>
<name>A0A502CW18_9MICO</name>
<keyword evidence="10" id="KW-1185">Reference proteome</keyword>
<dbReference type="PANTHER" id="PTHR48098:SF1">
    <property type="entry name" value="DIACYLGLYCEROL ACYLTRANSFERASE_MYCOLYLTRANSFERASE AG85A"/>
    <property type="match status" value="1"/>
</dbReference>
<reference evidence="9 10" key="1">
    <citation type="journal article" date="2019" name="Environ. Microbiol.">
        <title>Species interactions and distinct microbial communities in high Arctic permafrost affected cryosols are associated with the CH4 and CO2 gas fluxes.</title>
        <authorList>
            <person name="Altshuler I."/>
            <person name="Hamel J."/>
            <person name="Turney S."/>
            <person name="Magnuson E."/>
            <person name="Levesque R."/>
            <person name="Greer C."/>
            <person name="Whyte L.G."/>
        </authorList>
    </citation>
    <scope>NUCLEOTIDE SEQUENCE [LARGE SCALE GENOMIC DNA]</scope>
    <source>
        <strain evidence="9 10">S9.3A</strain>
    </source>
</reference>
<evidence type="ECO:0000256" key="4">
    <source>
        <dbReference type="ARBA" id="ARBA00013244"/>
    </source>
</evidence>
<dbReference type="RefSeq" id="WP_140740957.1">
    <property type="nucleotide sequence ID" value="NZ_RCZM01000004.1"/>
</dbReference>
<dbReference type="Gene3D" id="3.40.50.1820">
    <property type="entry name" value="alpha/beta hydrolase"/>
    <property type="match status" value="1"/>
</dbReference>
<dbReference type="PROSITE" id="PS51257">
    <property type="entry name" value="PROKAR_LIPOPROTEIN"/>
    <property type="match status" value="1"/>
</dbReference>
<evidence type="ECO:0000313" key="10">
    <source>
        <dbReference type="Proteomes" id="UP000317722"/>
    </source>
</evidence>
<sequence length="263" mass="28036">MTTLTRRTLIGGVAGAAALGLAGCDRSPGVEVRAGSLTSKHWPGRKVTWRIAQQTEGDADPRPVVVVLHGKGGDASHAFRILNLQDHANAARLTLASVDGGDYYWHARRAGVDTGAMVVEDFLPLVQRETGYAGKVAFLGWSMGGYGSLLLASQLGPGKVFAVVAESAALWTEPGSSAPGAFDDREDFEAHDVFDGSRTGVLAKIPVRLDCGRSDPFVAGNKAFAKVLPSAKLTLDEGGHTADYWKSHGGPQLRWIREQFDRQ</sequence>
<keyword evidence="5" id="KW-0808">Transferase</keyword>
<comment type="catalytic activity">
    <reaction evidence="1">
        <text>2 alpha,alpha'-trehalose 6-mycolate = alpha,alpha'-trehalose 6,6'-bismycolate + alpha,alpha-trehalose</text>
        <dbReference type="Rhea" id="RHEA:23472"/>
        <dbReference type="ChEBI" id="CHEBI:16551"/>
        <dbReference type="ChEBI" id="CHEBI:18195"/>
        <dbReference type="ChEBI" id="CHEBI:18234"/>
        <dbReference type="EC" id="2.3.1.122"/>
    </reaction>
</comment>
<evidence type="ECO:0000313" key="9">
    <source>
        <dbReference type="EMBL" id="TPG15941.1"/>
    </source>
</evidence>
<protein>
    <recommendedName>
        <fullName evidence="7">Acyl-CoA:diacylglycerol acyltransferase</fullName>
        <ecNumber evidence="3">2.3.1.122</ecNumber>
        <ecNumber evidence="4">2.3.1.20</ecNumber>
    </recommendedName>
</protein>
<dbReference type="EMBL" id="RCZM01000004">
    <property type="protein sequence ID" value="TPG15941.1"/>
    <property type="molecule type" value="Genomic_DNA"/>
</dbReference>
<keyword evidence="6" id="KW-0012">Acyltransferase</keyword>
<comment type="similarity">
    <text evidence="2">Belongs to the mycobacterial A85 antigen family.</text>
</comment>
<dbReference type="AlphaFoldDB" id="A0A502CW18"/>
<evidence type="ECO:0000256" key="8">
    <source>
        <dbReference type="ARBA" id="ARBA00048109"/>
    </source>
</evidence>
<dbReference type="GO" id="GO:0050348">
    <property type="term" value="F:trehalose O-mycolyltransferase activity"/>
    <property type="evidence" value="ECO:0007669"/>
    <property type="project" value="UniProtKB-EC"/>
</dbReference>
<dbReference type="SUPFAM" id="SSF53474">
    <property type="entry name" value="alpha/beta-Hydrolases"/>
    <property type="match status" value="1"/>
</dbReference>
<comment type="catalytic activity">
    <reaction evidence="8">
        <text>an acyl-CoA + a 1,2-diacyl-sn-glycerol = a triacyl-sn-glycerol + CoA</text>
        <dbReference type="Rhea" id="RHEA:10868"/>
        <dbReference type="ChEBI" id="CHEBI:17815"/>
        <dbReference type="ChEBI" id="CHEBI:57287"/>
        <dbReference type="ChEBI" id="CHEBI:58342"/>
        <dbReference type="ChEBI" id="CHEBI:64615"/>
        <dbReference type="EC" id="2.3.1.20"/>
    </reaction>
</comment>
<dbReference type="GO" id="GO:0016787">
    <property type="term" value="F:hydrolase activity"/>
    <property type="evidence" value="ECO:0007669"/>
    <property type="project" value="UniProtKB-KW"/>
</dbReference>
<dbReference type="Proteomes" id="UP000317722">
    <property type="component" value="Unassembled WGS sequence"/>
</dbReference>
<dbReference type="InterPro" id="IPR000801">
    <property type="entry name" value="Esterase-like"/>
</dbReference>
<dbReference type="InterPro" id="IPR050583">
    <property type="entry name" value="Mycobacterial_A85_antigen"/>
</dbReference>
<evidence type="ECO:0000256" key="1">
    <source>
        <dbReference type="ARBA" id="ARBA00000697"/>
    </source>
</evidence>
<dbReference type="EC" id="2.3.1.20" evidence="4"/>
<dbReference type="PANTHER" id="PTHR48098">
    <property type="entry name" value="ENTEROCHELIN ESTERASE-RELATED"/>
    <property type="match status" value="1"/>
</dbReference>
<evidence type="ECO:0000256" key="3">
    <source>
        <dbReference type="ARBA" id="ARBA00012820"/>
    </source>
</evidence>
<dbReference type="Pfam" id="PF00756">
    <property type="entry name" value="Esterase"/>
    <property type="match status" value="1"/>
</dbReference>
<accession>A0A502CW18</accession>
<proteinExistence type="inferred from homology"/>
<evidence type="ECO:0000256" key="2">
    <source>
        <dbReference type="ARBA" id="ARBA00005874"/>
    </source>
</evidence>
<evidence type="ECO:0000256" key="7">
    <source>
        <dbReference type="ARBA" id="ARBA00032572"/>
    </source>
</evidence>
<dbReference type="EC" id="2.3.1.122" evidence="3"/>
<gene>
    <name evidence="9" type="ORF">EAH86_11870</name>
</gene>
<dbReference type="GO" id="GO:0004144">
    <property type="term" value="F:diacylglycerol O-acyltransferase activity"/>
    <property type="evidence" value="ECO:0007669"/>
    <property type="project" value="UniProtKB-EC"/>
</dbReference>